<comment type="caution">
    <text evidence="5">The sequence shown here is derived from an EMBL/GenBank/DDBJ whole genome shotgun (WGS) entry which is preliminary data.</text>
</comment>
<keyword evidence="3" id="KW-1133">Transmembrane helix</keyword>
<keyword evidence="2" id="KW-0812">Transmembrane</keyword>
<dbReference type="EMBL" id="LWSA01000079">
    <property type="protein sequence ID" value="OCX74086.1"/>
    <property type="molecule type" value="Genomic_DNA"/>
</dbReference>
<dbReference type="RefSeq" id="WP_024893887.1">
    <property type="nucleotide sequence ID" value="NZ_LWRZ01000130.1"/>
</dbReference>
<dbReference type="Pfam" id="PF13103">
    <property type="entry name" value="TonB_2"/>
    <property type="match status" value="1"/>
</dbReference>
<organism evidence="5 6">
    <name type="scientific">Acidithiobacillus thiooxidans</name>
    <name type="common">Thiobacillus thiooxidans</name>
    <dbReference type="NCBI Taxonomy" id="930"/>
    <lineage>
        <taxon>Bacteria</taxon>
        <taxon>Pseudomonadati</taxon>
        <taxon>Pseudomonadota</taxon>
        <taxon>Acidithiobacillia</taxon>
        <taxon>Acidithiobacillales</taxon>
        <taxon>Acidithiobacillaceae</taxon>
        <taxon>Acidithiobacillus</taxon>
    </lineage>
</organism>
<evidence type="ECO:0008006" key="7">
    <source>
        <dbReference type="Google" id="ProtNLM"/>
    </source>
</evidence>
<evidence type="ECO:0000313" key="5">
    <source>
        <dbReference type="EMBL" id="OCX74086.1"/>
    </source>
</evidence>
<dbReference type="InterPro" id="IPR006260">
    <property type="entry name" value="TonB/TolA_C"/>
</dbReference>
<accession>A0A1C2IDP0</accession>
<protein>
    <recommendedName>
        <fullName evidence="7">TonB C-terminal domain-containing protein</fullName>
    </recommendedName>
</protein>
<evidence type="ECO:0000256" key="1">
    <source>
        <dbReference type="ARBA" id="ARBA00004167"/>
    </source>
</evidence>
<comment type="subcellular location">
    <subcellularLocation>
        <location evidence="1">Membrane</location>
        <topology evidence="1">Single-pass membrane protein</topology>
    </subcellularLocation>
</comment>
<gene>
    <name evidence="5" type="ORF">A6P07_06645</name>
</gene>
<name>A0A1C2IDP0_ACITH</name>
<dbReference type="Proteomes" id="UP000094893">
    <property type="component" value="Unassembled WGS sequence"/>
</dbReference>
<evidence type="ECO:0000256" key="4">
    <source>
        <dbReference type="ARBA" id="ARBA00023136"/>
    </source>
</evidence>
<evidence type="ECO:0000256" key="2">
    <source>
        <dbReference type="ARBA" id="ARBA00022692"/>
    </source>
</evidence>
<dbReference type="NCBIfam" id="TIGR01352">
    <property type="entry name" value="tonB_Cterm"/>
    <property type="match status" value="1"/>
</dbReference>
<evidence type="ECO:0000256" key="3">
    <source>
        <dbReference type="ARBA" id="ARBA00022989"/>
    </source>
</evidence>
<sequence length="111" mass="12293">MAAAKNARDWYRNAENVIPISALVNIFGREISTQMNNVWHNNNFSSTLSCIVQISLSPHGRIVGQPVMIRSSGNPHFDRTTIAAIEKAAPFTPPPGLPYSKYKTVNIDFAH</sequence>
<evidence type="ECO:0000313" key="6">
    <source>
        <dbReference type="Proteomes" id="UP000094893"/>
    </source>
</evidence>
<reference evidence="5 6" key="1">
    <citation type="journal article" date="2016" name="Int. J. Mol. Sci.">
        <title>Comparative genomics of the extreme acidophile Acidithiobacillus thiooxidans reveals intraspecific divergence and niche adaptation.</title>
        <authorList>
            <person name="Zhang X."/>
            <person name="Feng X."/>
            <person name="Tao J."/>
            <person name="Ma L."/>
            <person name="Xiao Y."/>
            <person name="Liang Y."/>
            <person name="Liu X."/>
            <person name="Yin H."/>
        </authorList>
    </citation>
    <scope>NUCLEOTIDE SEQUENCE [LARGE SCALE GENOMIC DNA]</scope>
    <source>
        <strain evidence="5 6">A02</strain>
    </source>
</reference>
<dbReference type="Gene3D" id="3.30.1150.10">
    <property type="match status" value="1"/>
</dbReference>
<dbReference type="SUPFAM" id="SSF74653">
    <property type="entry name" value="TolA/TonB C-terminal domain"/>
    <property type="match status" value="1"/>
</dbReference>
<dbReference type="AlphaFoldDB" id="A0A1C2IDP0"/>
<keyword evidence="4" id="KW-0472">Membrane</keyword>
<proteinExistence type="predicted"/>
<dbReference type="GO" id="GO:0016020">
    <property type="term" value="C:membrane"/>
    <property type="evidence" value="ECO:0007669"/>
    <property type="project" value="UniProtKB-SubCell"/>
</dbReference>